<keyword evidence="4" id="KW-1185">Reference proteome</keyword>
<dbReference type="RefSeq" id="WP_184779097.1">
    <property type="nucleotide sequence ID" value="NZ_JACHMG010000001.1"/>
</dbReference>
<dbReference type="EMBL" id="JACHMG010000001">
    <property type="protein sequence ID" value="MBB4684189.1"/>
    <property type="molecule type" value="Genomic_DNA"/>
</dbReference>
<feature type="transmembrane region" description="Helical" evidence="2">
    <location>
        <begin position="85"/>
        <end position="104"/>
    </location>
</feature>
<feature type="transmembrane region" description="Helical" evidence="2">
    <location>
        <begin position="54"/>
        <end position="73"/>
    </location>
</feature>
<keyword evidence="2" id="KW-0812">Transmembrane</keyword>
<evidence type="ECO:0000256" key="2">
    <source>
        <dbReference type="SAM" id="Phobius"/>
    </source>
</evidence>
<feature type="compositionally biased region" description="Pro residues" evidence="1">
    <location>
        <begin position="282"/>
        <end position="297"/>
    </location>
</feature>
<feature type="transmembrane region" description="Helical" evidence="2">
    <location>
        <begin position="21"/>
        <end position="42"/>
    </location>
</feature>
<organism evidence="3 4">
    <name type="scientific">Amycolatopsis jiangsuensis</name>
    <dbReference type="NCBI Taxonomy" id="1181879"/>
    <lineage>
        <taxon>Bacteria</taxon>
        <taxon>Bacillati</taxon>
        <taxon>Actinomycetota</taxon>
        <taxon>Actinomycetes</taxon>
        <taxon>Pseudonocardiales</taxon>
        <taxon>Pseudonocardiaceae</taxon>
        <taxon>Amycolatopsis</taxon>
    </lineage>
</organism>
<protein>
    <submittedName>
        <fullName evidence="3">Uncharacterized protein</fullName>
    </submittedName>
</protein>
<keyword evidence="2" id="KW-1133">Transmembrane helix</keyword>
<feature type="region of interest" description="Disordered" evidence="1">
    <location>
        <begin position="153"/>
        <end position="297"/>
    </location>
</feature>
<dbReference type="AlphaFoldDB" id="A0A840IRM8"/>
<evidence type="ECO:0000256" key="1">
    <source>
        <dbReference type="SAM" id="MobiDB-lite"/>
    </source>
</evidence>
<gene>
    <name evidence="3" type="ORF">BJY18_001674</name>
</gene>
<feature type="compositionally biased region" description="Pro residues" evidence="1">
    <location>
        <begin position="169"/>
        <end position="185"/>
    </location>
</feature>
<accession>A0A840IRM8</accession>
<keyword evidence="2" id="KW-0472">Membrane</keyword>
<proteinExistence type="predicted"/>
<evidence type="ECO:0000313" key="3">
    <source>
        <dbReference type="EMBL" id="MBB4684189.1"/>
    </source>
</evidence>
<name>A0A840IRM8_9PSEU</name>
<comment type="caution">
    <text evidence="3">The sequence shown here is derived from an EMBL/GenBank/DDBJ whole genome shotgun (WGS) entry which is preliminary data.</text>
</comment>
<dbReference type="Proteomes" id="UP000581769">
    <property type="component" value="Unassembled WGS sequence"/>
</dbReference>
<reference evidence="3 4" key="1">
    <citation type="submission" date="2020-08" db="EMBL/GenBank/DDBJ databases">
        <title>Sequencing the genomes of 1000 actinobacteria strains.</title>
        <authorList>
            <person name="Klenk H.-P."/>
        </authorList>
    </citation>
    <scope>NUCLEOTIDE SEQUENCE [LARGE SCALE GENOMIC DNA]</scope>
    <source>
        <strain evidence="3 4">DSM 45859</strain>
    </source>
</reference>
<sequence length="297" mass="29840">MGYPGMPTPPGQAGRGVQVPLRLVVAGVAGLAELVVLGIEAVELIDHLNDDLKTFVHGVITLLGLVALGGAALTAQRRLGPGRILLLTAVVQLVLAILGANGAFKWSRSSTFEALVYPAAVAGLVGVALCVPKIAEWVQPQAPWTGGAPAPPGWGYPALPQPGAVPQNWPGPPLQPGFAAPPPQPGEAAAPSFGDPTAPQPGFPAGWTPGFGAAQQVPSGYAAPQAPQPQSGFPVGWTPGYGAAQQLAPGCPAPQPQSGASPGFGAPQQSPPGQPVQQAPQPGYPQPPYPPAGPSSR</sequence>
<evidence type="ECO:0000313" key="4">
    <source>
        <dbReference type="Proteomes" id="UP000581769"/>
    </source>
</evidence>
<feature type="transmembrane region" description="Helical" evidence="2">
    <location>
        <begin position="116"/>
        <end position="135"/>
    </location>
</feature>